<gene>
    <name evidence="2" type="ORF">IQ241_15975</name>
</gene>
<comment type="caution">
    <text evidence="2">The sequence shown here is derived from an EMBL/GenBank/DDBJ whole genome shotgun (WGS) entry which is preliminary data.</text>
</comment>
<evidence type="ECO:0000313" key="2">
    <source>
        <dbReference type="EMBL" id="MBE9078776.1"/>
    </source>
</evidence>
<dbReference type="AlphaFoldDB" id="A0A8J7AGL0"/>
<name>A0A8J7AGL0_9CYAN</name>
<accession>A0A8J7AGL0</accession>
<evidence type="ECO:0000259" key="1">
    <source>
        <dbReference type="Pfam" id="PF13699"/>
    </source>
</evidence>
<organism evidence="2 3">
    <name type="scientific">Vasconcelosia minhoensis LEGE 07310</name>
    <dbReference type="NCBI Taxonomy" id="915328"/>
    <lineage>
        <taxon>Bacteria</taxon>
        <taxon>Bacillati</taxon>
        <taxon>Cyanobacteriota</taxon>
        <taxon>Cyanophyceae</taxon>
        <taxon>Nodosilineales</taxon>
        <taxon>Cymatolegaceae</taxon>
        <taxon>Vasconcelosia</taxon>
        <taxon>Vasconcelosia minhoensis</taxon>
    </lineage>
</organism>
<dbReference type="Proteomes" id="UP000636505">
    <property type="component" value="Unassembled WGS sequence"/>
</dbReference>
<dbReference type="EMBL" id="JADEXG010000040">
    <property type="protein sequence ID" value="MBE9078776.1"/>
    <property type="molecule type" value="Genomic_DNA"/>
</dbReference>
<reference evidence="2" key="1">
    <citation type="submission" date="2020-10" db="EMBL/GenBank/DDBJ databases">
        <authorList>
            <person name="Castelo-Branco R."/>
            <person name="Eusebio N."/>
            <person name="Adriana R."/>
            <person name="Vieira A."/>
            <person name="Brugerolle De Fraissinette N."/>
            <person name="Rezende De Castro R."/>
            <person name="Schneider M.P."/>
            <person name="Vasconcelos V."/>
            <person name="Leao P.N."/>
        </authorList>
    </citation>
    <scope>NUCLEOTIDE SEQUENCE</scope>
    <source>
        <strain evidence="2">LEGE 07310</strain>
    </source>
</reference>
<feature type="domain" description="eCIS core" evidence="1">
    <location>
        <begin position="104"/>
        <end position="179"/>
    </location>
</feature>
<evidence type="ECO:0000313" key="3">
    <source>
        <dbReference type="Proteomes" id="UP000636505"/>
    </source>
</evidence>
<proteinExistence type="predicted"/>
<keyword evidence="3" id="KW-1185">Reference proteome</keyword>
<dbReference type="Pfam" id="PF13699">
    <property type="entry name" value="eCIS_core"/>
    <property type="match status" value="1"/>
</dbReference>
<dbReference type="InterPro" id="IPR025295">
    <property type="entry name" value="eCIS_core_dom"/>
</dbReference>
<dbReference type="RefSeq" id="WP_193908965.1">
    <property type="nucleotide sequence ID" value="NZ_JADEXG010000040.1"/>
</dbReference>
<sequence length="810" mass="87467">MKIRRYWRKKESNFSPSTITYGYLQARPFGSTDSLLSAYEAGSKTYSKFNLASLPIQPKLANGPLGDRYEQSEELRMKVGLTSGQASEEFESILNQSRNGGVSLDTPIRSQMESAMGADFSQVKVHTDSQADQLNRSIQAKAFTTGNDVFFQQGAYNPANRQGQALIAHELTHVVQQTGRKVQKKETSISEVSTAGQLTSGPNLPTIQAAFEAARIVDTAHLHKLKDGNPAQVKEGSKGCIGRKLKLGDWIEADVLEEKEGGAWVKAKDGTNEGYIRRTKVYLPSSFGQTIQAPDYSSDKLEQAGEVTDSLGSGHDTLSGGLENISGTEKGKAGLDVVSGTGDTVTGILGMIGSAKEISTQKTRWENMELGYGFVESVSKSTSGSTKIVDSFSKALGDEKGVGESDTVGKYTSAVSDGLSAVKSSALGVIGLYRLYKSQSSEKPKDAAVAFKQLTEAALGAAKVAKSAYDIIGNGIPMSVVYTIPALSIAISAINLLIRLADAIKAGAQKVGMGDTSETLRASVASLFKEPVPDHSSDSRLFDKDRRGTFPAYKTYFRVKQPVRAMVKDMLTAGEQGQAQADQTHSDPAKLEADLVTAVDAAYDNICLAADNTRAVDGTLKQNIKEKVHATPTTRKGRLRNLKVNVRTLNYADRKINEYEFADKMSEINQKRQTSGWTDVALELVNMSGDITTIATGATGVGAMVGQAIKASSGGYKLAHGGAKFAQKLYRDRDQGDDKKSTTNKHREYVNHARFIFKSIASVKSPQDTRIQLLDNYIKATGVNTGMFYALSRSPDKQIEMMVAAMKQRS</sequence>
<protein>
    <submittedName>
        <fullName evidence="2">DUF4157 domain-containing protein</fullName>
    </submittedName>
</protein>